<sequence>MRFYPANILVLEHQFEKFEINILILRNSFYIILFFGNKLNILLKHTEGKGF</sequence>
<evidence type="ECO:0000313" key="2">
    <source>
        <dbReference type="Proteomes" id="UP000006395"/>
    </source>
</evidence>
<proteinExistence type="predicted"/>
<gene>
    <name evidence="1" type="ordered locus">SiH_0332</name>
</gene>
<dbReference type="EMBL" id="CP002426">
    <property type="protein sequence ID" value="ADX81703.1"/>
    <property type="molecule type" value="Genomic_DNA"/>
</dbReference>
<evidence type="ECO:0000313" key="1">
    <source>
        <dbReference type="EMBL" id="ADX81703.1"/>
    </source>
</evidence>
<organism evidence="1 2">
    <name type="scientific">Saccharolobus islandicus (strain HVE10/4)</name>
    <name type="common">Sulfolobus islandicus</name>
    <dbReference type="NCBI Taxonomy" id="930943"/>
    <lineage>
        <taxon>Archaea</taxon>
        <taxon>Thermoproteota</taxon>
        <taxon>Thermoprotei</taxon>
        <taxon>Sulfolobales</taxon>
        <taxon>Sulfolobaceae</taxon>
        <taxon>Saccharolobus</taxon>
    </lineage>
</organism>
<accession>F0NJB2</accession>
<dbReference type="AlphaFoldDB" id="F0NJB2"/>
<keyword evidence="2" id="KW-1185">Reference proteome</keyword>
<dbReference type="HOGENOM" id="CLU_3094289_0_0_2"/>
<dbReference type="Proteomes" id="UP000006395">
    <property type="component" value="Chromosome"/>
</dbReference>
<reference evidence="1 2" key="1">
    <citation type="journal article" date="2011" name="J. Bacteriol.">
        <title>Genome analyses of icelandic strains of Sulfolobus islandicus, model organisms for genetic and virus-host interaction studies.</title>
        <authorList>
            <person name="Guo L."/>
            <person name="Brugger K."/>
            <person name="Liu C."/>
            <person name="Shah S.A."/>
            <person name="Zheng H."/>
            <person name="Zhu Y."/>
            <person name="Wang S."/>
            <person name="Lillestol R.K."/>
            <person name="Chen L."/>
            <person name="Frank J."/>
            <person name="Prangishvili D."/>
            <person name="Paulin L."/>
            <person name="She Q."/>
            <person name="Huang L."/>
            <person name="Garrett R.A."/>
        </authorList>
    </citation>
    <scope>NUCLEOTIDE SEQUENCE [LARGE SCALE GENOMIC DNA]</scope>
    <source>
        <strain evidence="1 2">HVE10/4</strain>
    </source>
</reference>
<protein>
    <submittedName>
        <fullName evidence="1">Uncharacterized protein</fullName>
    </submittedName>
</protein>
<dbReference type="KEGG" id="sih:SiH_0332"/>
<name>F0NJB2_SACI0</name>